<organism evidence="1 2">
    <name type="scientific">Candidatus Woesebacteria bacterium GW2011_GWB1_44_11b</name>
    <dbReference type="NCBI Taxonomy" id="1618580"/>
    <lineage>
        <taxon>Bacteria</taxon>
        <taxon>Candidatus Woeseibacteriota</taxon>
    </lineage>
</organism>
<proteinExistence type="predicted"/>
<accession>A0A0G1GGN3</accession>
<dbReference type="EMBL" id="LCHL01000004">
    <property type="protein sequence ID" value="KKT34086.1"/>
    <property type="molecule type" value="Genomic_DNA"/>
</dbReference>
<name>A0A0G1GGN3_9BACT</name>
<evidence type="ECO:0000313" key="2">
    <source>
        <dbReference type="Proteomes" id="UP000034192"/>
    </source>
</evidence>
<reference evidence="1 2" key="1">
    <citation type="journal article" date="2015" name="Nature">
        <title>rRNA introns, odd ribosomes, and small enigmatic genomes across a large radiation of phyla.</title>
        <authorList>
            <person name="Brown C.T."/>
            <person name="Hug L.A."/>
            <person name="Thomas B.C."/>
            <person name="Sharon I."/>
            <person name="Castelle C.J."/>
            <person name="Singh A."/>
            <person name="Wilkins M.J."/>
            <person name="Williams K.H."/>
            <person name="Banfield J.F."/>
        </authorList>
    </citation>
    <scope>NUCLEOTIDE SEQUENCE [LARGE SCALE GENOMIC DNA]</scope>
</reference>
<protein>
    <submittedName>
        <fullName evidence="1">Uncharacterized protein</fullName>
    </submittedName>
</protein>
<sequence length="74" mass="8711">MKKIVFFMAGLLVFAAFIWALVTWFQVGWTWALNCVKELSLEQCQEFRLKEIVFQVWQTFYPQSQPQLLPGPAL</sequence>
<evidence type="ECO:0000313" key="1">
    <source>
        <dbReference type="EMBL" id="KKT34086.1"/>
    </source>
</evidence>
<dbReference type="Proteomes" id="UP000034192">
    <property type="component" value="Unassembled WGS sequence"/>
</dbReference>
<gene>
    <name evidence="1" type="ORF">UW21_C0004G0006</name>
</gene>
<dbReference type="AlphaFoldDB" id="A0A0G1GGN3"/>
<comment type="caution">
    <text evidence="1">The sequence shown here is derived from an EMBL/GenBank/DDBJ whole genome shotgun (WGS) entry which is preliminary data.</text>
</comment>